<evidence type="ECO:0000256" key="2">
    <source>
        <dbReference type="ARBA" id="ARBA00023125"/>
    </source>
</evidence>
<evidence type="ECO:0000313" key="5">
    <source>
        <dbReference type="EMBL" id="PTQ75577.1"/>
    </source>
</evidence>
<dbReference type="PRINTS" id="PR00598">
    <property type="entry name" value="HTHMARR"/>
</dbReference>
<accession>A0A2T5HVF5</accession>
<dbReference type="AlphaFoldDB" id="A0A2T5HVF5"/>
<keyword evidence="6" id="KW-1185">Reference proteome</keyword>
<dbReference type="PANTHER" id="PTHR33164">
    <property type="entry name" value="TRANSCRIPTIONAL REGULATOR, MARR FAMILY"/>
    <property type="match status" value="1"/>
</dbReference>
<keyword evidence="1" id="KW-0805">Transcription regulation</keyword>
<dbReference type="EMBL" id="QAOH01000001">
    <property type="protein sequence ID" value="PTQ75577.1"/>
    <property type="molecule type" value="Genomic_DNA"/>
</dbReference>
<dbReference type="Pfam" id="PF01047">
    <property type="entry name" value="MarR"/>
    <property type="match status" value="1"/>
</dbReference>
<comment type="caution">
    <text evidence="5">The sequence shown here is derived from an EMBL/GenBank/DDBJ whole genome shotgun (WGS) entry which is preliminary data.</text>
</comment>
<reference evidence="5 6" key="1">
    <citation type="submission" date="2018-04" db="EMBL/GenBank/DDBJ databases">
        <title>Genomic Encyclopedia of Archaeal and Bacterial Type Strains, Phase II (KMG-II): from individual species to whole genera.</title>
        <authorList>
            <person name="Goeker M."/>
        </authorList>
    </citation>
    <scope>NUCLEOTIDE SEQUENCE [LARGE SCALE GENOMIC DNA]</scope>
    <source>
        <strain evidence="5 6">DSM 100434</strain>
    </source>
</reference>
<dbReference type="InterPro" id="IPR036388">
    <property type="entry name" value="WH-like_DNA-bd_sf"/>
</dbReference>
<dbReference type="SUPFAM" id="SSF46785">
    <property type="entry name" value="Winged helix' DNA-binding domain"/>
    <property type="match status" value="1"/>
</dbReference>
<keyword evidence="2" id="KW-0238">DNA-binding</keyword>
<dbReference type="InterPro" id="IPR000835">
    <property type="entry name" value="HTH_MarR-typ"/>
</dbReference>
<dbReference type="PANTHER" id="PTHR33164:SF95">
    <property type="entry name" value="TRANSCRIPTIONAL REGULATOR"/>
    <property type="match status" value="1"/>
</dbReference>
<dbReference type="Proteomes" id="UP000244077">
    <property type="component" value="Unassembled WGS sequence"/>
</dbReference>
<gene>
    <name evidence="5" type="ORF">C8N42_101115</name>
</gene>
<dbReference type="GO" id="GO:0003700">
    <property type="term" value="F:DNA-binding transcription factor activity"/>
    <property type="evidence" value="ECO:0007669"/>
    <property type="project" value="InterPro"/>
</dbReference>
<evidence type="ECO:0000259" key="4">
    <source>
        <dbReference type="PROSITE" id="PS50995"/>
    </source>
</evidence>
<dbReference type="PROSITE" id="PS50995">
    <property type="entry name" value="HTH_MARR_2"/>
    <property type="match status" value="1"/>
</dbReference>
<evidence type="ECO:0000256" key="3">
    <source>
        <dbReference type="ARBA" id="ARBA00023163"/>
    </source>
</evidence>
<dbReference type="PROSITE" id="PS01117">
    <property type="entry name" value="HTH_MARR_1"/>
    <property type="match status" value="1"/>
</dbReference>
<dbReference type="InterPro" id="IPR036390">
    <property type="entry name" value="WH_DNA-bd_sf"/>
</dbReference>
<organism evidence="5 6">
    <name type="scientific">Celeribacter persicus</name>
    <dbReference type="NCBI Taxonomy" id="1651082"/>
    <lineage>
        <taxon>Bacteria</taxon>
        <taxon>Pseudomonadati</taxon>
        <taxon>Pseudomonadota</taxon>
        <taxon>Alphaproteobacteria</taxon>
        <taxon>Rhodobacterales</taxon>
        <taxon>Roseobacteraceae</taxon>
        <taxon>Celeribacter</taxon>
    </lineage>
</organism>
<dbReference type="InterPro" id="IPR039422">
    <property type="entry name" value="MarR/SlyA-like"/>
</dbReference>
<dbReference type="GO" id="GO:0003677">
    <property type="term" value="F:DNA binding"/>
    <property type="evidence" value="ECO:0007669"/>
    <property type="project" value="UniProtKB-KW"/>
</dbReference>
<sequence length="167" mass="18700">MRCGEGEGKRRMALEIHNMAGHLIRRLNQISMSVFTERMKAHGQTMTSVQFAALNAIRAQPGIEQARLAEMIAYDRATIGGVLDRLETKGLILRSVCEKDRRARLVSLTREGEVLLDELIPVVRHFQDEILSGLSREERSEFLRLAAKAAEGGNHLSRAPLILDKKA</sequence>
<dbReference type="GO" id="GO:0006950">
    <property type="term" value="P:response to stress"/>
    <property type="evidence" value="ECO:0007669"/>
    <property type="project" value="TreeGrafter"/>
</dbReference>
<evidence type="ECO:0000313" key="6">
    <source>
        <dbReference type="Proteomes" id="UP000244077"/>
    </source>
</evidence>
<protein>
    <submittedName>
        <fullName evidence="5">MarR family transcriptional regulator</fullName>
    </submittedName>
</protein>
<feature type="domain" description="HTH marR-type" evidence="4">
    <location>
        <begin position="20"/>
        <end position="151"/>
    </location>
</feature>
<name>A0A2T5HVF5_9RHOB</name>
<evidence type="ECO:0000256" key="1">
    <source>
        <dbReference type="ARBA" id="ARBA00023015"/>
    </source>
</evidence>
<dbReference type="SMART" id="SM00347">
    <property type="entry name" value="HTH_MARR"/>
    <property type="match status" value="1"/>
</dbReference>
<dbReference type="InterPro" id="IPR023187">
    <property type="entry name" value="Tscrpt_reg_MarR-type_CS"/>
</dbReference>
<dbReference type="Gene3D" id="1.10.10.10">
    <property type="entry name" value="Winged helix-like DNA-binding domain superfamily/Winged helix DNA-binding domain"/>
    <property type="match status" value="1"/>
</dbReference>
<keyword evidence="3" id="KW-0804">Transcription</keyword>
<proteinExistence type="predicted"/>